<dbReference type="PROSITE" id="PS50853">
    <property type="entry name" value="FN3"/>
    <property type="match status" value="1"/>
</dbReference>
<evidence type="ECO:0000256" key="9">
    <source>
        <dbReference type="ARBA" id="ARBA00022989"/>
    </source>
</evidence>
<keyword evidence="5 15" id="KW-0732">Signal</keyword>
<dbReference type="SUPFAM" id="SSF51069">
    <property type="entry name" value="Carbonic anhydrase"/>
    <property type="match status" value="1"/>
</dbReference>
<feature type="region of interest" description="Disordered" evidence="14">
    <location>
        <begin position="413"/>
        <end position="457"/>
    </location>
</feature>
<dbReference type="Pfam" id="PF00041">
    <property type="entry name" value="fn3"/>
    <property type="match status" value="1"/>
</dbReference>
<feature type="compositionally biased region" description="Polar residues" evidence="14">
    <location>
        <begin position="498"/>
        <end position="510"/>
    </location>
</feature>
<dbReference type="InterPro" id="IPR013783">
    <property type="entry name" value="Ig-like_fold"/>
</dbReference>
<dbReference type="InterPro" id="IPR003961">
    <property type="entry name" value="FN3_dom"/>
</dbReference>
<feature type="compositionally biased region" description="Basic and acidic residues" evidence="14">
    <location>
        <begin position="846"/>
        <end position="859"/>
    </location>
</feature>
<feature type="domain" description="Tyrosine-protein phosphatase" evidence="16">
    <location>
        <begin position="1539"/>
        <end position="1811"/>
    </location>
</feature>
<dbReference type="InterPro" id="IPR041887">
    <property type="entry name" value="Alpha_CARP_receptor-type"/>
</dbReference>
<dbReference type="PANTHER" id="PTHR19134">
    <property type="entry name" value="RECEPTOR-TYPE TYROSINE-PROTEIN PHOSPHATASE"/>
    <property type="match status" value="1"/>
</dbReference>
<evidence type="ECO:0000256" key="6">
    <source>
        <dbReference type="ARBA" id="ARBA00022737"/>
    </source>
</evidence>
<feature type="domain" description="Fibronectin type-III" evidence="18">
    <location>
        <begin position="316"/>
        <end position="413"/>
    </location>
</feature>
<dbReference type="CDD" id="cd03122">
    <property type="entry name" value="alpha_CARP_receptor_like"/>
    <property type="match status" value="1"/>
</dbReference>
<dbReference type="SMART" id="SM00194">
    <property type="entry name" value="PTPc"/>
    <property type="match status" value="2"/>
</dbReference>
<dbReference type="InterPro" id="IPR036116">
    <property type="entry name" value="FN3_sf"/>
</dbReference>
<dbReference type="SMART" id="SM00404">
    <property type="entry name" value="PTPc_motif"/>
    <property type="match status" value="2"/>
</dbReference>
<keyword evidence="11" id="KW-1015">Disulfide bond</keyword>
<dbReference type="FunFam" id="2.60.40.10:FF:000313">
    <property type="entry name" value="Receptor-type tyrosine-protein phosphatase zeta"/>
    <property type="match status" value="1"/>
</dbReference>
<dbReference type="Gene3D" id="3.10.200.10">
    <property type="entry name" value="Alpha carbonic anhydrase"/>
    <property type="match status" value="1"/>
</dbReference>
<comment type="catalytic activity">
    <reaction evidence="13">
        <text>O-phospho-L-tyrosyl-[protein] + H2O = L-tyrosyl-[protein] + phosphate</text>
        <dbReference type="Rhea" id="RHEA:10684"/>
        <dbReference type="Rhea" id="RHEA-COMP:10136"/>
        <dbReference type="Rhea" id="RHEA-COMP:20101"/>
        <dbReference type="ChEBI" id="CHEBI:15377"/>
        <dbReference type="ChEBI" id="CHEBI:43474"/>
        <dbReference type="ChEBI" id="CHEBI:46858"/>
        <dbReference type="ChEBI" id="CHEBI:61978"/>
        <dbReference type="EC" id="3.1.3.48"/>
    </reaction>
</comment>
<feature type="signal peptide" evidence="15">
    <location>
        <begin position="1"/>
        <end position="24"/>
    </location>
</feature>
<dbReference type="InterPro" id="IPR003595">
    <property type="entry name" value="Tyr_Pase_cat"/>
</dbReference>
<dbReference type="CDD" id="cd00063">
    <property type="entry name" value="FN3"/>
    <property type="match status" value="1"/>
</dbReference>
<dbReference type="PROSITE" id="PS50055">
    <property type="entry name" value="TYR_PHOSPHATASE_PTP"/>
    <property type="match status" value="2"/>
</dbReference>
<evidence type="ECO:0000259" key="16">
    <source>
        <dbReference type="PROSITE" id="PS50055"/>
    </source>
</evidence>
<dbReference type="PRINTS" id="PR00700">
    <property type="entry name" value="PRTYPHPHTASE"/>
</dbReference>
<dbReference type="STRING" id="30732.ENSOMEP00000011632"/>
<reference evidence="20" key="2">
    <citation type="submission" date="2025-09" db="UniProtKB">
        <authorList>
            <consortium name="Ensembl"/>
        </authorList>
    </citation>
    <scope>IDENTIFICATION</scope>
</reference>
<accession>A0A3B3C3J5</accession>
<dbReference type="CDD" id="cd14550">
    <property type="entry name" value="R5-PTP-2"/>
    <property type="match status" value="1"/>
</dbReference>
<dbReference type="FunFam" id="3.90.190.10:FF:000088">
    <property type="entry name" value="Receptor protein-tyrosine phosphatase LAR"/>
    <property type="match status" value="1"/>
</dbReference>
<feature type="region of interest" description="Disordered" evidence="14">
    <location>
        <begin position="637"/>
        <end position="677"/>
    </location>
</feature>
<dbReference type="Pfam" id="PF00194">
    <property type="entry name" value="Carb_anhydrase"/>
    <property type="match status" value="1"/>
</dbReference>
<evidence type="ECO:0000313" key="21">
    <source>
        <dbReference type="Proteomes" id="UP000261560"/>
    </source>
</evidence>
<feature type="compositionally biased region" description="Polar residues" evidence="14">
    <location>
        <begin position="1085"/>
        <end position="1148"/>
    </location>
</feature>
<feature type="region of interest" description="Disordered" evidence="14">
    <location>
        <begin position="846"/>
        <end position="897"/>
    </location>
</feature>
<dbReference type="Gene3D" id="3.90.190.10">
    <property type="entry name" value="Protein tyrosine phosphatase superfamily"/>
    <property type="match status" value="2"/>
</dbReference>
<evidence type="ECO:0000256" key="1">
    <source>
        <dbReference type="ARBA" id="ARBA00004479"/>
    </source>
</evidence>
<dbReference type="PROSITE" id="PS00383">
    <property type="entry name" value="TYR_PHOSPHATASE_1"/>
    <property type="match status" value="1"/>
</dbReference>
<feature type="region of interest" description="Disordered" evidence="14">
    <location>
        <begin position="925"/>
        <end position="1298"/>
    </location>
</feature>
<dbReference type="PROSITE" id="PS50056">
    <property type="entry name" value="TYR_PHOSPHATASE_2"/>
    <property type="match status" value="2"/>
</dbReference>
<evidence type="ECO:0000256" key="15">
    <source>
        <dbReference type="SAM" id="SignalP"/>
    </source>
</evidence>
<dbReference type="SMART" id="SM01057">
    <property type="entry name" value="Carb_anhydrase"/>
    <property type="match status" value="1"/>
</dbReference>
<dbReference type="Gene3D" id="2.60.40.10">
    <property type="entry name" value="Immunoglobulins"/>
    <property type="match status" value="1"/>
</dbReference>
<feature type="compositionally biased region" description="Low complexity" evidence="14">
    <location>
        <begin position="470"/>
        <end position="480"/>
    </location>
</feature>
<dbReference type="FunFam" id="3.90.190.10:FF:000013">
    <property type="entry name" value="receptor-type tyrosine-protein phosphatase zeta isoform X1"/>
    <property type="match status" value="1"/>
</dbReference>
<feature type="compositionally biased region" description="Low complexity" evidence="14">
    <location>
        <begin position="1033"/>
        <end position="1054"/>
    </location>
</feature>
<comment type="subcellular location">
    <subcellularLocation>
        <location evidence="1">Membrane</location>
        <topology evidence="1">Single-pass type I membrane protein</topology>
    </subcellularLocation>
</comment>
<keyword evidence="4" id="KW-0812">Transmembrane</keyword>
<evidence type="ECO:0000256" key="11">
    <source>
        <dbReference type="ARBA" id="ARBA00023157"/>
    </source>
</evidence>
<feature type="compositionally biased region" description="Low complexity" evidence="14">
    <location>
        <begin position="1186"/>
        <end position="1200"/>
    </location>
</feature>
<evidence type="ECO:0000256" key="2">
    <source>
        <dbReference type="ARBA" id="ARBA00006246"/>
    </source>
</evidence>
<evidence type="ECO:0000256" key="10">
    <source>
        <dbReference type="ARBA" id="ARBA00023136"/>
    </source>
</evidence>
<evidence type="ECO:0000256" key="4">
    <source>
        <dbReference type="ARBA" id="ARBA00022692"/>
    </source>
</evidence>
<dbReference type="SUPFAM" id="SSF52799">
    <property type="entry name" value="(Phosphotyrosine protein) phosphatases II"/>
    <property type="match status" value="2"/>
</dbReference>
<feature type="region of interest" description="Disordered" evidence="14">
    <location>
        <begin position="470"/>
        <end position="526"/>
    </location>
</feature>
<evidence type="ECO:0000256" key="8">
    <source>
        <dbReference type="ARBA" id="ARBA00022912"/>
    </source>
</evidence>
<dbReference type="InterPro" id="IPR000242">
    <property type="entry name" value="PTP_cat"/>
</dbReference>
<dbReference type="GeneTree" id="ENSGT00940000155529"/>
<dbReference type="InterPro" id="IPR000387">
    <property type="entry name" value="Tyr_Pase_dom"/>
</dbReference>
<dbReference type="GO" id="GO:0004725">
    <property type="term" value="F:protein tyrosine phosphatase activity"/>
    <property type="evidence" value="ECO:0007669"/>
    <property type="project" value="UniProtKB-EC"/>
</dbReference>
<name>A0A3B3C3J5_ORYME</name>
<sequence length="2135" mass="234067">METVRSRDVRGCQLLLFSLAVVAADQLLQDVRKLPEDLDWSYTGSLNQKNWGKKFPSCNAAKQSPVDIEEIFTQVTLQFQNLQLEGWHNPTSDSTTIHNNGKTVAINVGGQFFVSGGGLTSRFQVSRILFHWGRCNATSDGSEHSLNGMKYPLEMQIYCYNPDDFQSLDDAVEQGGRVAALAVLVEVNLEENENFSPILKAIDSVSRFGKSASVEAFNLRSLLPNNTDKYYIYNGSLTAPPCSESVQWIVFKHTVAISEAQLEAFCEVMTMEQAGYVVLTDYLQNNFREQQQQFMGQVFASYTGVEDVLTPTCSLEPQNVQADAQNDTTIVVTWERPRAVYDTTIDWYTVTYQRLQGREKSKQEYRTDGDQDVGAIISNLLANSSYVVQVVANCANGLRGRWSDQIIVDMPLEDPESDSTADIATEKSNVHRVVSTVSEPERSDNQNQLDLSPDHSPVEQIPAEQTRVYQNHPQHHQNQPTAQTRPNQPVQIDPTPPGSTALNKTRLNQNGDDKSGRNRSRVHSSDHNWIESEQLIPAQQPFTNPGFSSNSAIWITRITQQPGFLFPAAPTTAPPSIRRQITEEASLSVLPPQSGRNEPPEQTGEHAFPNVDLYTPPVDTTQVTEIFYEDMFTRSPLDSTTSETVPASAIPAKEKDKRLLPPNRSVPESTGFESSTPSSVWIKKNSATISNTLADSVYKSLTTSSLLRVLQHTTQPMFNVKASSSTTERPIIDESSGLEGSSNLLNGINLKTPAVSVSRGDYFTEGNRNSGTRPSLKAFSEPITKYHHTPPLHKNMYSEVVSLVHLLLGSEIQTPPPTGYVSHMVTSYSQQSPHPIQNFKLVLHHESEKKSGSSEDRDSVMSSFDSRGFDWSDDPQEISGLGSGLDSSGFKGEWDTAGETQPQASVFLSLATSFDTGERNRLMGVKMTVRRDKEASGGEIDAENEDEGEEIKKMDMGYQRAKTNGRQFDMTESYDSQTNKEKTTQGNTLGRASDSGSRSGTPPTQEGGSETTEPQEIGSGTPENGSGIPETPESGSEIQESGSGAPESPESKSGTTEIQEAGSETPETQESGSETTEAQEIGSGTLETQESGSHTPESPESGSHTPESPESGSGTLETPESGSHTPESPESGSGIPQTPDSVSGNPENGSGTLESLGSGSGTPDSPESGRRIPQTVDSVSRKPERGSGAPESPESGSGTPQNADSGSRTPEYGSRTPESLDSGSGTLETPEGGSHTSESPESGRGIPQAAESGSGTMDSPERGSGTPKSGSRAPKNGSGTPYVNGSGEFVGIDGKGIGGEKSFKVGVGTEFASGSSVMDYPSKEGVLPLPAGKNPSSADSPLLITSSSHVMLDEDDQGHLGVNRLVFVTIDSKGSEREAGQKNGEHSERWSKKRIWGGSIGERLSYKRGNPSPARPVTAVRLAGASLLAQEQTQAKEGRNSSHESRVGLVEGVETEKRTVVPLAVVSTLTILCLLVLVGILIYWRNCFQAANFYPDDTTSPKVVSAPSTPLLMATDGHEPLTVKQFVKHVMELHSTNTFSKEFEIVKESYEEVQMCTVDLGITADSSNHPENKSKNRYINILAYDHSRVKLFNSLDKDSKCGDYINANFVDGYERTRAYVAAQGPLRAGREDFWRMIWQQNIGVVVMITNLKEKGRTKCDQYWPEENQEEYGPYQVTPRSTKTLAYYTVRTFTVRDTTNKLPQRRAEHTVLHYHYTQWPDMGVPEYTLPVLSFIRVSSQARTQEMGPVLVHCSAGVGRTGTYIVIDSMLQQIQDQGTVNVLGFLKHVRTQRNFLVQTEEQYVFIHDALVEAILSRDTLVKSEHLHTYVSNLLIPGATGRTRMDKQFKLISQRQAKHTDYSTALKDGNAERNRARALMPVERSRVSLSASESNSTGYINASYVVGHHCSKEFVVSQTPLASTVADFWRMIWEQQTHTVVCLPDNQGEGRDCCVFWPTEEQPLRCEGFTVLFSREEFIHVGNDERVLVQDFTVESSQNDYVLDVRQYSALCWPNPDSPIRNCFDLVSVVRERSRPAQGSVLVHDPLGGGTSGLFCALTTLFSQLEEEGSVDVYQVARMTNLMRPGVFNDVEQYQYLYQAVLSLVSSQEDQRALQSPETNGSVPLGQSNIAESLESLM</sequence>
<dbReference type="InterPro" id="IPR036398">
    <property type="entry name" value="CA_dom_sf"/>
</dbReference>
<feature type="domain" description="Alpha-carbonic anhydrase" evidence="19">
    <location>
        <begin position="38"/>
        <end position="302"/>
    </location>
</feature>
<dbReference type="Pfam" id="PF00102">
    <property type="entry name" value="Y_phosphatase"/>
    <property type="match status" value="2"/>
</dbReference>
<feature type="chain" id="PRO_5017476426" description="protein-tyrosine-phosphatase" evidence="15">
    <location>
        <begin position="25"/>
        <end position="2135"/>
    </location>
</feature>
<organism evidence="20 21">
    <name type="scientific">Oryzias melastigma</name>
    <name type="common">Marine medaka</name>
    <dbReference type="NCBI Taxonomy" id="30732"/>
    <lineage>
        <taxon>Eukaryota</taxon>
        <taxon>Metazoa</taxon>
        <taxon>Chordata</taxon>
        <taxon>Craniata</taxon>
        <taxon>Vertebrata</taxon>
        <taxon>Euteleostomi</taxon>
        <taxon>Actinopterygii</taxon>
        <taxon>Neopterygii</taxon>
        <taxon>Teleostei</taxon>
        <taxon>Neoteleostei</taxon>
        <taxon>Acanthomorphata</taxon>
        <taxon>Ovalentaria</taxon>
        <taxon>Atherinomorphae</taxon>
        <taxon>Beloniformes</taxon>
        <taxon>Adrianichthyidae</taxon>
        <taxon>Oryziinae</taxon>
        <taxon>Oryzias</taxon>
    </lineage>
</organism>
<feature type="compositionally biased region" description="Polar residues" evidence="14">
    <location>
        <begin position="984"/>
        <end position="1014"/>
    </location>
</feature>
<evidence type="ECO:0000256" key="3">
    <source>
        <dbReference type="ARBA" id="ARBA00013064"/>
    </source>
</evidence>
<evidence type="ECO:0000313" key="20">
    <source>
        <dbReference type="Ensembl" id="ENSOMEP00000011632.1"/>
    </source>
</evidence>
<dbReference type="InterPro" id="IPR016130">
    <property type="entry name" value="Tyr_Pase_AS"/>
</dbReference>
<dbReference type="GO" id="GO:0016020">
    <property type="term" value="C:membrane"/>
    <property type="evidence" value="ECO:0007669"/>
    <property type="project" value="UniProtKB-SubCell"/>
</dbReference>
<feature type="domain" description="Tyrosine-protein phosphatase" evidence="16">
    <location>
        <begin position="1842"/>
        <end position="2101"/>
    </location>
</feature>
<evidence type="ECO:0000259" key="17">
    <source>
        <dbReference type="PROSITE" id="PS50056"/>
    </source>
</evidence>
<reference evidence="20" key="1">
    <citation type="submission" date="2025-08" db="UniProtKB">
        <authorList>
            <consortium name="Ensembl"/>
        </authorList>
    </citation>
    <scope>IDENTIFICATION</scope>
</reference>
<dbReference type="InterPro" id="IPR050348">
    <property type="entry name" value="Protein-Tyr_Phosphatase"/>
</dbReference>
<dbReference type="Ensembl" id="ENSOMET00000018768.1">
    <property type="protein sequence ID" value="ENSOMEP00000011632.1"/>
    <property type="gene ID" value="ENSOMEG00000012966.1"/>
</dbReference>
<evidence type="ECO:0000256" key="12">
    <source>
        <dbReference type="ARBA" id="ARBA00023180"/>
    </source>
</evidence>
<feature type="region of interest" description="Disordered" evidence="14">
    <location>
        <begin position="584"/>
        <end position="615"/>
    </location>
</feature>
<feature type="compositionally biased region" description="Polar residues" evidence="14">
    <location>
        <begin position="666"/>
        <end position="677"/>
    </location>
</feature>
<keyword evidence="12" id="KW-0325">Glycoprotein</keyword>
<dbReference type="PANTHER" id="PTHR19134:SF461">
    <property type="entry name" value="RECEPTOR-TYPE TYROSINE-PROTEIN PHOSPHATASE ZETA"/>
    <property type="match status" value="1"/>
</dbReference>
<evidence type="ECO:0000256" key="7">
    <source>
        <dbReference type="ARBA" id="ARBA00022801"/>
    </source>
</evidence>
<keyword evidence="8" id="KW-0904">Protein phosphatase</keyword>
<keyword evidence="7" id="KW-0378">Hydrolase</keyword>
<feature type="domain" description="Tyrosine specific protein phosphatases" evidence="17">
    <location>
        <begin position="1731"/>
        <end position="1802"/>
    </location>
</feature>
<keyword evidence="21" id="KW-1185">Reference proteome</keyword>
<feature type="domain" description="Tyrosine specific protein phosphatases" evidence="17">
    <location>
        <begin position="2018"/>
        <end position="2092"/>
    </location>
</feature>
<evidence type="ECO:0000256" key="13">
    <source>
        <dbReference type="ARBA" id="ARBA00051722"/>
    </source>
</evidence>
<dbReference type="SUPFAM" id="SSF49265">
    <property type="entry name" value="Fibronectin type III"/>
    <property type="match status" value="1"/>
</dbReference>
<dbReference type="SMART" id="SM00060">
    <property type="entry name" value="FN3"/>
    <property type="match status" value="1"/>
</dbReference>
<evidence type="ECO:0000256" key="5">
    <source>
        <dbReference type="ARBA" id="ARBA00022729"/>
    </source>
</evidence>
<evidence type="ECO:0000259" key="19">
    <source>
        <dbReference type="PROSITE" id="PS51144"/>
    </source>
</evidence>
<evidence type="ECO:0000256" key="14">
    <source>
        <dbReference type="SAM" id="MobiDB-lite"/>
    </source>
</evidence>
<feature type="compositionally biased region" description="Polar residues" evidence="14">
    <location>
        <begin position="481"/>
        <end position="490"/>
    </location>
</feature>
<keyword evidence="6" id="KW-0677">Repeat</keyword>
<feature type="compositionally biased region" description="Polar residues" evidence="14">
    <location>
        <begin position="1216"/>
        <end position="1227"/>
    </location>
</feature>
<dbReference type="InterPro" id="IPR001148">
    <property type="entry name" value="CA_dom"/>
</dbReference>
<keyword evidence="9" id="KW-1133">Transmembrane helix</keyword>
<dbReference type="InterPro" id="IPR029021">
    <property type="entry name" value="Prot-tyrosine_phosphatase-like"/>
</dbReference>
<dbReference type="Proteomes" id="UP000261560">
    <property type="component" value="Unplaced"/>
</dbReference>
<proteinExistence type="inferred from homology"/>
<dbReference type="PROSITE" id="PS51144">
    <property type="entry name" value="ALPHA_CA_2"/>
    <property type="match status" value="1"/>
</dbReference>
<dbReference type="EC" id="3.1.3.48" evidence="3"/>
<comment type="similarity">
    <text evidence="2">Belongs to the protein-tyrosine phosphatase family. Receptor class 5 subfamily.</text>
</comment>
<feature type="compositionally biased region" description="Acidic residues" evidence="14">
    <location>
        <begin position="940"/>
        <end position="949"/>
    </location>
</feature>
<evidence type="ECO:0000259" key="18">
    <source>
        <dbReference type="PROSITE" id="PS50853"/>
    </source>
</evidence>
<protein>
    <recommendedName>
        <fullName evidence="3">protein-tyrosine-phosphatase</fullName>
        <ecNumber evidence="3">3.1.3.48</ecNumber>
    </recommendedName>
</protein>
<keyword evidence="10" id="KW-0472">Membrane</keyword>
<dbReference type="PaxDb" id="30732-ENSOMEP00000011632"/>
<feature type="compositionally biased region" description="Polar residues" evidence="14">
    <location>
        <begin position="1065"/>
        <end position="1078"/>
    </location>
</feature>